<feature type="region of interest" description="Disordered" evidence="4">
    <location>
        <begin position="282"/>
        <end position="304"/>
    </location>
</feature>
<dbReference type="PROSITE" id="PS51071">
    <property type="entry name" value="HTH_RPIR"/>
    <property type="match status" value="1"/>
</dbReference>
<dbReference type="InterPro" id="IPR000281">
    <property type="entry name" value="HTH_RpiR"/>
</dbReference>
<dbReference type="InterPro" id="IPR001347">
    <property type="entry name" value="SIS_dom"/>
</dbReference>
<feature type="domain" description="SIS" evidence="6">
    <location>
        <begin position="130"/>
        <end position="267"/>
    </location>
</feature>
<name>A0A7W6EF45_9HYPH</name>
<dbReference type="GO" id="GO:0097367">
    <property type="term" value="F:carbohydrate derivative binding"/>
    <property type="evidence" value="ECO:0007669"/>
    <property type="project" value="InterPro"/>
</dbReference>
<dbReference type="AlphaFoldDB" id="A0A7W6EF45"/>
<evidence type="ECO:0000313" key="8">
    <source>
        <dbReference type="Proteomes" id="UP000537592"/>
    </source>
</evidence>
<dbReference type="GO" id="GO:0003677">
    <property type="term" value="F:DNA binding"/>
    <property type="evidence" value="ECO:0007669"/>
    <property type="project" value="UniProtKB-KW"/>
</dbReference>
<dbReference type="SUPFAM" id="SSF53697">
    <property type="entry name" value="SIS domain"/>
    <property type="match status" value="1"/>
</dbReference>
<keyword evidence="1" id="KW-0805">Transcription regulation</keyword>
<comment type="caution">
    <text evidence="7">The sequence shown here is derived from an EMBL/GenBank/DDBJ whole genome shotgun (WGS) entry which is preliminary data.</text>
</comment>
<dbReference type="PROSITE" id="PS51464">
    <property type="entry name" value="SIS"/>
    <property type="match status" value="1"/>
</dbReference>
<dbReference type="SUPFAM" id="SSF46689">
    <property type="entry name" value="Homeodomain-like"/>
    <property type="match status" value="1"/>
</dbReference>
<dbReference type="Gene3D" id="3.40.50.10490">
    <property type="entry name" value="Glucose-6-phosphate isomerase like protein, domain 1"/>
    <property type="match status" value="1"/>
</dbReference>
<dbReference type="Proteomes" id="UP000537592">
    <property type="component" value="Unassembled WGS sequence"/>
</dbReference>
<dbReference type="GO" id="GO:0003700">
    <property type="term" value="F:DNA-binding transcription factor activity"/>
    <property type="evidence" value="ECO:0007669"/>
    <property type="project" value="InterPro"/>
</dbReference>
<evidence type="ECO:0000256" key="2">
    <source>
        <dbReference type="ARBA" id="ARBA00023125"/>
    </source>
</evidence>
<proteinExistence type="predicted"/>
<keyword evidence="8" id="KW-1185">Reference proteome</keyword>
<protein>
    <submittedName>
        <fullName evidence="7">DNA-binding MurR/RpiR family transcriptional regulator</fullName>
    </submittedName>
</protein>
<dbReference type="Pfam" id="PF01418">
    <property type="entry name" value="HTH_6"/>
    <property type="match status" value="1"/>
</dbReference>
<gene>
    <name evidence="7" type="ORF">FHS81_000648</name>
</gene>
<dbReference type="PANTHER" id="PTHR30514:SF18">
    <property type="entry name" value="RPIR-FAMILY TRANSCRIPTIONAL REGULATOR"/>
    <property type="match status" value="1"/>
</dbReference>
<dbReference type="InterPro" id="IPR009057">
    <property type="entry name" value="Homeodomain-like_sf"/>
</dbReference>
<dbReference type="RefSeq" id="WP_183750569.1">
    <property type="nucleotide sequence ID" value="NZ_JACICC010000001.1"/>
</dbReference>
<dbReference type="InterPro" id="IPR035472">
    <property type="entry name" value="RpiR-like_SIS"/>
</dbReference>
<dbReference type="InterPro" id="IPR047640">
    <property type="entry name" value="RpiR-like"/>
</dbReference>
<accession>A0A7W6EF45</accession>
<dbReference type="CDD" id="cd05013">
    <property type="entry name" value="SIS_RpiR"/>
    <property type="match status" value="1"/>
</dbReference>
<evidence type="ECO:0000256" key="3">
    <source>
        <dbReference type="ARBA" id="ARBA00023163"/>
    </source>
</evidence>
<dbReference type="Pfam" id="PF01380">
    <property type="entry name" value="SIS"/>
    <property type="match status" value="1"/>
</dbReference>
<evidence type="ECO:0000256" key="1">
    <source>
        <dbReference type="ARBA" id="ARBA00023015"/>
    </source>
</evidence>
<reference evidence="7 8" key="1">
    <citation type="submission" date="2020-08" db="EMBL/GenBank/DDBJ databases">
        <title>Genomic Encyclopedia of Type Strains, Phase IV (KMG-IV): sequencing the most valuable type-strain genomes for metagenomic binning, comparative biology and taxonomic classification.</title>
        <authorList>
            <person name="Goeker M."/>
        </authorList>
    </citation>
    <scope>NUCLEOTIDE SEQUENCE [LARGE SCALE GENOMIC DNA]</scope>
    <source>
        <strain evidence="7 8">DSM 28760</strain>
    </source>
</reference>
<dbReference type="PANTHER" id="PTHR30514">
    <property type="entry name" value="GLUCOKINASE"/>
    <property type="match status" value="1"/>
</dbReference>
<dbReference type="InterPro" id="IPR036388">
    <property type="entry name" value="WH-like_DNA-bd_sf"/>
</dbReference>
<dbReference type="EMBL" id="JACICC010000001">
    <property type="protein sequence ID" value="MBB3808594.1"/>
    <property type="molecule type" value="Genomic_DNA"/>
</dbReference>
<evidence type="ECO:0000259" key="5">
    <source>
        <dbReference type="PROSITE" id="PS51071"/>
    </source>
</evidence>
<keyword evidence="3" id="KW-0804">Transcription</keyword>
<dbReference type="GO" id="GO:1901135">
    <property type="term" value="P:carbohydrate derivative metabolic process"/>
    <property type="evidence" value="ECO:0007669"/>
    <property type="project" value="InterPro"/>
</dbReference>
<dbReference type="Gene3D" id="1.10.10.10">
    <property type="entry name" value="Winged helix-like DNA-binding domain superfamily/Winged helix DNA-binding domain"/>
    <property type="match status" value="1"/>
</dbReference>
<dbReference type="InterPro" id="IPR046348">
    <property type="entry name" value="SIS_dom_sf"/>
</dbReference>
<evidence type="ECO:0000256" key="4">
    <source>
        <dbReference type="SAM" id="MobiDB-lite"/>
    </source>
</evidence>
<keyword evidence="2 7" id="KW-0238">DNA-binding</keyword>
<feature type="domain" description="HTH rpiR-type" evidence="5">
    <location>
        <begin position="4"/>
        <end position="80"/>
    </location>
</feature>
<organism evidence="7 8">
    <name type="scientific">Pseudochelatococcus contaminans</name>
    <dbReference type="NCBI Taxonomy" id="1538103"/>
    <lineage>
        <taxon>Bacteria</taxon>
        <taxon>Pseudomonadati</taxon>
        <taxon>Pseudomonadota</taxon>
        <taxon>Alphaproteobacteria</taxon>
        <taxon>Hyphomicrobiales</taxon>
        <taxon>Chelatococcaceae</taxon>
        <taxon>Pseudochelatococcus</taxon>
    </lineage>
</organism>
<sequence>MQTESVIEKIVRAFDRMSGQLQTAARYILESPHEVALLSMREQARQAGVQPATMTRLAKHLGFSGYDDIRRFYADAMRNDATGFAGRVDAQARNQKLKGDLALAADMLDGAARQMAALGQSAELARMLEAVDRICDASRIYCLGLRSSYPVAWYLHYKLSLAGKEAIMLYAIAGIGADVLGHATADDTLVAVSVAPYTRQTVETADYARSCGVPVIAITDSPVSPLAQLATTALIVPTDSPSFLHTLTPAFIVAEILGALVAGRNSETSGQALTRMDRQSAALNTHLTPRHPPGRSTDNKNERP</sequence>
<evidence type="ECO:0000313" key="7">
    <source>
        <dbReference type="EMBL" id="MBB3808594.1"/>
    </source>
</evidence>
<evidence type="ECO:0000259" key="6">
    <source>
        <dbReference type="PROSITE" id="PS51464"/>
    </source>
</evidence>